<feature type="region of interest" description="Disordered" evidence="1">
    <location>
        <begin position="1"/>
        <end position="31"/>
    </location>
</feature>
<feature type="compositionally biased region" description="Polar residues" evidence="1">
    <location>
        <begin position="436"/>
        <end position="462"/>
    </location>
</feature>
<gene>
    <name evidence="2" type="ORF">SAMN04487928_10489</name>
</gene>
<accession>A0A1I5RLL4</accession>
<proteinExistence type="predicted"/>
<reference evidence="3" key="1">
    <citation type="submission" date="2016-10" db="EMBL/GenBank/DDBJ databases">
        <authorList>
            <person name="Varghese N."/>
            <person name="Submissions S."/>
        </authorList>
    </citation>
    <scope>NUCLEOTIDE SEQUENCE [LARGE SCALE GENOMIC DNA]</scope>
    <source>
        <strain evidence="3">P18</strain>
    </source>
</reference>
<evidence type="ECO:0000313" key="2">
    <source>
        <dbReference type="EMBL" id="SFP59454.1"/>
    </source>
</evidence>
<evidence type="ECO:0000256" key="1">
    <source>
        <dbReference type="SAM" id="MobiDB-lite"/>
    </source>
</evidence>
<feature type="compositionally biased region" description="Polar residues" evidence="1">
    <location>
        <begin position="19"/>
        <end position="31"/>
    </location>
</feature>
<dbReference type="SUPFAM" id="SSF58113">
    <property type="entry name" value="Apolipoprotein A-I"/>
    <property type="match status" value="1"/>
</dbReference>
<feature type="non-terminal residue" evidence="2">
    <location>
        <position position="1"/>
    </location>
</feature>
<dbReference type="RefSeq" id="WP_074884635.1">
    <property type="nucleotide sequence ID" value="NZ_FOXO01000004.1"/>
</dbReference>
<evidence type="ECO:0000313" key="3">
    <source>
        <dbReference type="Proteomes" id="UP000182624"/>
    </source>
</evidence>
<protein>
    <submittedName>
        <fullName evidence="2">Uncharacterized protein</fullName>
    </submittedName>
</protein>
<name>A0A1I5RLL4_9FIRM</name>
<organism evidence="2 3">
    <name type="scientific">Butyrivibrio proteoclasticus</name>
    <dbReference type="NCBI Taxonomy" id="43305"/>
    <lineage>
        <taxon>Bacteria</taxon>
        <taxon>Bacillati</taxon>
        <taxon>Bacillota</taxon>
        <taxon>Clostridia</taxon>
        <taxon>Lachnospirales</taxon>
        <taxon>Lachnospiraceae</taxon>
        <taxon>Butyrivibrio</taxon>
    </lineage>
</organism>
<feature type="compositionally biased region" description="Polar residues" evidence="1">
    <location>
        <begin position="528"/>
        <end position="543"/>
    </location>
</feature>
<dbReference type="EMBL" id="FOXO01000004">
    <property type="protein sequence ID" value="SFP59454.1"/>
    <property type="molecule type" value="Genomic_DNA"/>
</dbReference>
<keyword evidence="3" id="KW-1185">Reference proteome</keyword>
<feature type="region of interest" description="Disordered" evidence="1">
    <location>
        <begin position="435"/>
        <end position="543"/>
    </location>
</feature>
<dbReference type="Proteomes" id="UP000182624">
    <property type="component" value="Unassembled WGS sequence"/>
</dbReference>
<sequence length="543" mass="61037">TNKKLDEISAAASSKLDKMNTSTNKKLDEMNSSTNKKFNEMHSSLNNKLNEMQSSTNNKIDKMGNTTNNKLDAIDKKTGSKLDELGKNTSSKLDAIDRSTNDRISSMGKATNDKLDFMDKSTNSKLDAMDKATNSKLDGMNNTNNNKFNELNASINNSFKNITDASLNNTYDLKSYIAGELNKTNSKLDEVFQRVSDGKKLLASTLLTKGVDVRQDATFKELSDAINRIPQQIILGNGDVSGNVEYEYHYHRDGEGRECDEEYVPENRRGGCYNVPVIHNHTDSCYDFAYRYSYRTRDNCDKLNHVTDRDNGDDPIFRWRCNYCGIEYESDDGYHYESTLDINVFRDRARREIKVDTEKIKKCDYEDGQLIGYRTSCGYVHGQIIKAHISFDQNHRDYNSTVNVPSPRNIMTSHMMVPERKIDIESLFKGFELSTEENASAETSMNESTEGMSGTQENTIAGSTAEKESDEAAESKSAIDLSNSENADFEIPEDISNIAVFKEEEESSLNSSSENNIDSESEKEEVNEASSTESASEQISGDD</sequence>
<feature type="compositionally biased region" description="Acidic residues" evidence="1">
    <location>
        <begin position="517"/>
        <end position="527"/>
    </location>
</feature>
<dbReference type="AlphaFoldDB" id="A0A1I5RLL4"/>
<dbReference type="Gene3D" id="1.20.5.1230">
    <property type="entry name" value="Apolipoprotein A-I"/>
    <property type="match status" value="1"/>
</dbReference>